<protein>
    <submittedName>
        <fullName evidence="2">Uncharacterized protein</fullName>
    </submittedName>
</protein>
<sequence length="37" mass="4266">MLCLKVETSLEKDSQLKNQPTKKSQRYLPSLAYHSSL</sequence>
<dbReference type="AlphaFoldDB" id="A0A2P2PZH0"/>
<dbReference type="EMBL" id="GGEC01079644">
    <property type="protein sequence ID" value="MBX60128.1"/>
    <property type="molecule type" value="Transcribed_RNA"/>
</dbReference>
<evidence type="ECO:0000313" key="2">
    <source>
        <dbReference type="EMBL" id="MBX60128.1"/>
    </source>
</evidence>
<evidence type="ECO:0000256" key="1">
    <source>
        <dbReference type="SAM" id="MobiDB-lite"/>
    </source>
</evidence>
<proteinExistence type="predicted"/>
<name>A0A2P2PZH0_RHIMU</name>
<feature type="region of interest" description="Disordered" evidence="1">
    <location>
        <begin position="13"/>
        <end position="37"/>
    </location>
</feature>
<organism evidence="2">
    <name type="scientific">Rhizophora mucronata</name>
    <name type="common">Asiatic mangrove</name>
    <dbReference type="NCBI Taxonomy" id="61149"/>
    <lineage>
        <taxon>Eukaryota</taxon>
        <taxon>Viridiplantae</taxon>
        <taxon>Streptophyta</taxon>
        <taxon>Embryophyta</taxon>
        <taxon>Tracheophyta</taxon>
        <taxon>Spermatophyta</taxon>
        <taxon>Magnoliopsida</taxon>
        <taxon>eudicotyledons</taxon>
        <taxon>Gunneridae</taxon>
        <taxon>Pentapetalae</taxon>
        <taxon>rosids</taxon>
        <taxon>fabids</taxon>
        <taxon>Malpighiales</taxon>
        <taxon>Rhizophoraceae</taxon>
        <taxon>Rhizophora</taxon>
    </lineage>
</organism>
<reference evidence="2" key="1">
    <citation type="submission" date="2018-02" db="EMBL/GenBank/DDBJ databases">
        <title>Rhizophora mucronata_Transcriptome.</title>
        <authorList>
            <person name="Meera S.P."/>
            <person name="Sreeshan A."/>
            <person name="Augustine A."/>
        </authorList>
    </citation>
    <scope>NUCLEOTIDE SEQUENCE</scope>
    <source>
        <tissue evidence="2">Leaf</tissue>
    </source>
</reference>
<accession>A0A2P2PZH0</accession>